<feature type="transmembrane region" description="Helical" evidence="1">
    <location>
        <begin position="34"/>
        <end position="53"/>
    </location>
</feature>
<keyword evidence="3" id="KW-1185">Reference proteome</keyword>
<comment type="caution">
    <text evidence="2">The sequence shown here is derived from an EMBL/GenBank/DDBJ whole genome shotgun (WGS) entry which is preliminary data.</text>
</comment>
<dbReference type="Proteomes" id="UP001500784">
    <property type="component" value="Unassembled WGS sequence"/>
</dbReference>
<reference evidence="3" key="1">
    <citation type="journal article" date="2019" name="Int. J. Syst. Evol. Microbiol.">
        <title>The Global Catalogue of Microorganisms (GCM) 10K type strain sequencing project: providing services to taxonomists for standard genome sequencing and annotation.</title>
        <authorList>
            <consortium name="The Broad Institute Genomics Platform"/>
            <consortium name="The Broad Institute Genome Sequencing Center for Infectious Disease"/>
            <person name="Wu L."/>
            <person name="Ma J."/>
        </authorList>
    </citation>
    <scope>NUCLEOTIDE SEQUENCE [LARGE SCALE GENOMIC DNA]</scope>
    <source>
        <strain evidence="3">JCM 13316</strain>
    </source>
</reference>
<evidence type="ECO:0000256" key="1">
    <source>
        <dbReference type="SAM" id="Phobius"/>
    </source>
</evidence>
<evidence type="ECO:0000313" key="2">
    <source>
        <dbReference type="EMBL" id="GAA1903092.1"/>
    </source>
</evidence>
<keyword evidence="1" id="KW-0812">Transmembrane</keyword>
<organism evidence="2 3">
    <name type="scientific">Arthrobacter gandavensis</name>
    <dbReference type="NCBI Taxonomy" id="169960"/>
    <lineage>
        <taxon>Bacteria</taxon>
        <taxon>Bacillati</taxon>
        <taxon>Actinomycetota</taxon>
        <taxon>Actinomycetes</taxon>
        <taxon>Micrococcales</taxon>
        <taxon>Micrococcaceae</taxon>
        <taxon>Arthrobacter</taxon>
    </lineage>
</organism>
<gene>
    <name evidence="2" type="ORF">GCM10009688_03790</name>
</gene>
<dbReference type="EMBL" id="BAAALV010000001">
    <property type="protein sequence ID" value="GAA1903092.1"/>
    <property type="molecule type" value="Genomic_DNA"/>
</dbReference>
<keyword evidence="1" id="KW-0472">Membrane</keyword>
<dbReference type="RefSeq" id="WP_152227737.1">
    <property type="nucleotide sequence ID" value="NZ_BAAALV010000001.1"/>
</dbReference>
<proteinExistence type="predicted"/>
<accession>A0ABP5A5A8</accession>
<evidence type="ECO:0008006" key="4">
    <source>
        <dbReference type="Google" id="ProtNLM"/>
    </source>
</evidence>
<name>A0ABP5A5A8_9MICC</name>
<keyword evidence="1" id="KW-1133">Transmembrane helix</keyword>
<feature type="transmembrane region" description="Helical" evidence="1">
    <location>
        <begin position="12"/>
        <end position="28"/>
    </location>
</feature>
<protein>
    <recommendedName>
        <fullName evidence="4">AtpZ/AtpI family protein</fullName>
    </recommendedName>
</protein>
<sequence length="84" mass="9031">MAQNKTVSGKSLLYFLGFSIVIGIVVGLTQGWQYALLGLGAGLGPIVGVYLGNKKAAEVDAYRAEWLGKRKARREGRSTENSTE</sequence>
<evidence type="ECO:0000313" key="3">
    <source>
        <dbReference type="Proteomes" id="UP001500784"/>
    </source>
</evidence>